<dbReference type="AlphaFoldDB" id="A0AA39PD19"/>
<feature type="transmembrane region" description="Helical" evidence="1">
    <location>
        <begin position="160"/>
        <end position="178"/>
    </location>
</feature>
<organism evidence="2 3">
    <name type="scientific">Armillaria luteobubalina</name>
    <dbReference type="NCBI Taxonomy" id="153913"/>
    <lineage>
        <taxon>Eukaryota</taxon>
        <taxon>Fungi</taxon>
        <taxon>Dikarya</taxon>
        <taxon>Basidiomycota</taxon>
        <taxon>Agaricomycotina</taxon>
        <taxon>Agaricomycetes</taxon>
        <taxon>Agaricomycetidae</taxon>
        <taxon>Agaricales</taxon>
        <taxon>Marasmiineae</taxon>
        <taxon>Physalacriaceae</taxon>
        <taxon>Armillaria</taxon>
    </lineage>
</organism>
<gene>
    <name evidence="2" type="ORF">EDD18DRAFT_1112821</name>
</gene>
<name>A0AA39PD19_9AGAR</name>
<sequence length="270" mass="29865">MVTDIAGPGQMMWGVPEVQFRAADIFEWNLRSLVRSNQDPTAVFGARRQVSVRLRHRAVNDISLCWVLVPHRHRIQVLGGISIFMYFMATLHLALKWFYARQAFIMNGETAETRFHFLSDALIAGGPLWIPVISSIATGINGNTTLSSPWGDKSINWGMAYYSMTLSTMIICTMLILFRLSRARAAGTPLHFAPNPYQKVMEIVVESAAIYDLALAVYIPFLGADSPYSTYPQAVLSSVTPLSTPETRGSVTSLEVGTMFITPTKGVQAV</sequence>
<comment type="caution">
    <text evidence="2">The sequence shown here is derived from an EMBL/GenBank/DDBJ whole genome shotgun (WGS) entry which is preliminary data.</text>
</comment>
<keyword evidence="1" id="KW-0812">Transmembrane</keyword>
<feature type="transmembrane region" description="Helical" evidence="1">
    <location>
        <begin position="77"/>
        <end position="100"/>
    </location>
</feature>
<evidence type="ECO:0000313" key="2">
    <source>
        <dbReference type="EMBL" id="KAK0482020.1"/>
    </source>
</evidence>
<dbReference type="EMBL" id="JAUEPU010000069">
    <property type="protein sequence ID" value="KAK0482020.1"/>
    <property type="molecule type" value="Genomic_DNA"/>
</dbReference>
<reference evidence="2" key="1">
    <citation type="submission" date="2023-06" db="EMBL/GenBank/DDBJ databases">
        <authorList>
            <consortium name="Lawrence Berkeley National Laboratory"/>
            <person name="Ahrendt S."/>
            <person name="Sahu N."/>
            <person name="Indic B."/>
            <person name="Wong-Bajracharya J."/>
            <person name="Merenyi Z."/>
            <person name="Ke H.-M."/>
            <person name="Monk M."/>
            <person name="Kocsube S."/>
            <person name="Drula E."/>
            <person name="Lipzen A."/>
            <person name="Balint B."/>
            <person name="Henrissat B."/>
            <person name="Andreopoulos B."/>
            <person name="Martin F.M."/>
            <person name="Harder C.B."/>
            <person name="Rigling D."/>
            <person name="Ford K.L."/>
            <person name="Foster G.D."/>
            <person name="Pangilinan J."/>
            <person name="Papanicolaou A."/>
            <person name="Barry K."/>
            <person name="LaButti K."/>
            <person name="Viragh M."/>
            <person name="Koriabine M."/>
            <person name="Yan M."/>
            <person name="Riley R."/>
            <person name="Champramary S."/>
            <person name="Plett K.L."/>
            <person name="Tsai I.J."/>
            <person name="Slot J."/>
            <person name="Sipos G."/>
            <person name="Plett J."/>
            <person name="Nagy L.G."/>
            <person name="Grigoriev I.V."/>
        </authorList>
    </citation>
    <scope>NUCLEOTIDE SEQUENCE</scope>
    <source>
        <strain evidence="2">HWK02</strain>
    </source>
</reference>
<accession>A0AA39PD19</accession>
<keyword evidence="3" id="KW-1185">Reference proteome</keyword>
<keyword evidence="1" id="KW-0472">Membrane</keyword>
<feature type="transmembrane region" description="Helical" evidence="1">
    <location>
        <begin position="121"/>
        <end position="140"/>
    </location>
</feature>
<proteinExistence type="predicted"/>
<evidence type="ECO:0000313" key="3">
    <source>
        <dbReference type="Proteomes" id="UP001175228"/>
    </source>
</evidence>
<protein>
    <submittedName>
        <fullName evidence="2">Uncharacterized protein</fullName>
    </submittedName>
</protein>
<dbReference type="Proteomes" id="UP001175228">
    <property type="component" value="Unassembled WGS sequence"/>
</dbReference>
<evidence type="ECO:0000256" key="1">
    <source>
        <dbReference type="SAM" id="Phobius"/>
    </source>
</evidence>
<keyword evidence="1" id="KW-1133">Transmembrane helix</keyword>